<gene>
    <name evidence="2" type="ORF">BpHYR1_050886</name>
</gene>
<comment type="caution">
    <text evidence="2">The sequence shown here is derived from an EMBL/GenBank/DDBJ whole genome shotgun (WGS) entry which is preliminary data.</text>
</comment>
<keyword evidence="1" id="KW-1133">Transmembrane helix</keyword>
<sequence length="89" mass="9994">MEINIIKLRTEFEKKLLFFTKFYLIMQYSVYSSEDDPFSFDNLSESTLLALIICVTSLLSVTVSALARQLFGGGHLAGQLGGLIFRPPK</sequence>
<keyword evidence="1" id="KW-0812">Transmembrane</keyword>
<dbReference type="AlphaFoldDB" id="A0A3M7RXL0"/>
<keyword evidence="3" id="KW-1185">Reference proteome</keyword>
<dbReference type="EMBL" id="REGN01002406">
    <property type="protein sequence ID" value="RNA28323.1"/>
    <property type="molecule type" value="Genomic_DNA"/>
</dbReference>
<evidence type="ECO:0000256" key="1">
    <source>
        <dbReference type="SAM" id="Phobius"/>
    </source>
</evidence>
<organism evidence="2 3">
    <name type="scientific">Brachionus plicatilis</name>
    <name type="common">Marine rotifer</name>
    <name type="synonym">Brachionus muelleri</name>
    <dbReference type="NCBI Taxonomy" id="10195"/>
    <lineage>
        <taxon>Eukaryota</taxon>
        <taxon>Metazoa</taxon>
        <taxon>Spiralia</taxon>
        <taxon>Gnathifera</taxon>
        <taxon>Rotifera</taxon>
        <taxon>Eurotatoria</taxon>
        <taxon>Monogononta</taxon>
        <taxon>Pseudotrocha</taxon>
        <taxon>Ploima</taxon>
        <taxon>Brachionidae</taxon>
        <taxon>Brachionus</taxon>
    </lineage>
</organism>
<evidence type="ECO:0000313" key="3">
    <source>
        <dbReference type="Proteomes" id="UP000276133"/>
    </source>
</evidence>
<name>A0A3M7RXL0_BRAPC</name>
<dbReference type="Proteomes" id="UP000276133">
    <property type="component" value="Unassembled WGS sequence"/>
</dbReference>
<feature type="transmembrane region" description="Helical" evidence="1">
    <location>
        <begin position="48"/>
        <end position="67"/>
    </location>
</feature>
<protein>
    <submittedName>
        <fullName evidence="2">Uncharacterized protein</fullName>
    </submittedName>
</protein>
<reference evidence="2 3" key="1">
    <citation type="journal article" date="2018" name="Sci. Rep.">
        <title>Genomic signatures of local adaptation to the degree of environmental predictability in rotifers.</title>
        <authorList>
            <person name="Franch-Gras L."/>
            <person name="Hahn C."/>
            <person name="Garcia-Roger E.M."/>
            <person name="Carmona M.J."/>
            <person name="Serra M."/>
            <person name="Gomez A."/>
        </authorList>
    </citation>
    <scope>NUCLEOTIDE SEQUENCE [LARGE SCALE GENOMIC DNA]</scope>
    <source>
        <strain evidence="2">HYR1</strain>
    </source>
</reference>
<evidence type="ECO:0000313" key="2">
    <source>
        <dbReference type="EMBL" id="RNA28323.1"/>
    </source>
</evidence>
<keyword evidence="1" id="KW-0472">Membrane</keyword>
<proteinExistence type="predicted"/>
<accession>A0A3M7RXL0</accession>